<gene>
    <name evidence="2" type="ORF">EMPS_09323</name>
</gene>
<feature type="region of interest" description="Disordered" evidence="1">
    <location>
        <begin position="1"/>
        <end position="20"/>
    </location>
</feature>
<feature type="compositionally biased region" description="Low complexity" evidence="1">
    <location>
        <begin position="109"/>
        <end position="134"/>
    </location>
</feature>
<feature type="compositionally biased region" description="Low complexity" evidence="1">
    <location>
        <begin position="75"/>
        <end position="102"/>
    </location>
</feature>
<dbReference type="OrthoDB" id="2431332at2759"/>
<sequence>MTSCNTAMLTPSTSPYPMAMGASKRKHFEMEPAMYSQHDESTEGGYYYESSKRAMFSPPRIQVMGGGSGRQRQESGSSVSSTSSWSSTSSYSSVSSSSSTSSCPGLAYPTSTSASAAARFRASPAPRSSPSSPSSRKEISKPVAVTVRSPSSALPSSFAVTRPSLYDICDAIELHADLQKALKGRSAEEELAGHDGDYELKFVFVAPNWLQDHVAKAKKAVSMRRK</sequence>
<keyword evidence="3" id="KW-1185">Reference proteome</keyword>
<evidence type="ECO:0000313" key="3">
    <source>
        <dbReference type="Proteomes" id="UP000827284"/>
    </source>
</evidence>
<organism evidence="2 3">
    <name type="scientific">Entomortierella parvispora</name>
    <dbReference type="NCBI Taxonomy" id="205924"/>
    <lineage>
        <taxon>Eukaryota</taxon>
        <taxon>Fungi</taxon>
        <taxon>Fungi incertae sedis</taxon>
        <taxon>Mucoromycota</taxon>
        <taxon>Mortierellomycotina</taxon>
        <taxon>Mortierellomycetes</taxon>
        <taxon>Mortierellales</taxon>
        <taxon>Mortierellaceae</taxon>
        <taxon>Entomortierella</taxon>
    </lineage>
</organism>
<feature type="compositionally biased region" description="Polar residues" evidence="1">
    <location>
        <begin position="1"/>
        <end position="15"/>
    </location>
</feature>
<dbReference type="EMBL" id="BQFW01000013">
    <property type="protein sequence ID" value="GJJ76964.1"/>
    <property type="molecule type" value="Genomic_DNA"/>
</dbReference>
<accession>A0A9P3HHR8</accession>
<reference evidence="2" key="2">
    <citation type="journal article" date="2022" name="Microbiol. Resour. Announc.">
        <title>Whole-Genome Sequence of Entomortierella parvispora E1425, a Mucoromycotan Fungus Associated with Burkholderiaceae-Related Endosymbiotic Bacteria.</title>
        <authorList>
            <person name="Herlambang A."/>
            <person name="Guo Y."/>
            <person name="Takashima Y."/>
            <person name="Narisawa K."/>
            <person name="Ohta H."/>
            <person name="Nishizawa T."/>
        </authorList>
    </citation>
    <scope>NUCLEOTIDE SEQUENCE</scope>
    <source>
        <strain evidence="2">E1425</strain>
    </source>
</reference>
<comment type="caution">
    <text evidence="2">The sequence shown here is derived from an EMBL/GenBank/DDBJ whole genome shotgun (WGS) entry which is preliminary data.</text>
</comment>
<reference evidence="2" key="1">
    <citation type="submission" date="2021-11" db="EMBL/GenBank/DDBJ databases">
        <authorList>
            <person name="Herlambang A."/>
            <person name="Guo Y."/>
            <person name="Takashima Y."/>
            <person name="Nishizawa T."/>
        </authorList>
    </citation>
    <scope>NUCLEOTIDE SEQUENCE</scope>
    <source>
        <strain evidence="2">E1425</strain>
    </source>
</reference>
<dbReference type="Proteomes" id="UP000827284">
    <property type="component" value="Unassembled WGS sequence"/>
</dbReference>
<dbReference type="AlphaFoldDB" id="A0A9P3HHR8"/>
<evidence type="ECO:0000313" key="2">
    <source>
        <dbReference type="EMBL" id="GJJ76964.1"/>
    </source>
</evidence>
<feature type="region of interest" description="Disordered" evidence="1">
    <location>
        <begin position="58"/>
        <end position="152"/>
    </location>
</feature>
<proteinExistence type="predicted"/>
<name>A0A9P3HHR8_9FUNG</name>
<protein>
    <submittedName>
        <fullName evidence="2">Uncharacterized protein</fullName>
    </submittedName>
</protein>
<evidence type="ECO:0000256" key="1">
    <source>
        <dbReference type="SAM" id="MobiDB-lite"/>
    </source>
</evidence>